<evidence type="ECO:0000256" key="1">
    <source>
        <dbReference type="SAM" id="MobiDB-lite"/>
    </source>
</evidence>
<proteinExistence type="predicted"/>
<protein>
    <recommendedName>
        <fullName evidence="4">HAT C-terminal dimerisation domain-containing protein</fullName>
    </recommendedName>
</protein>
<gene>
    <name evidence="2" type="ORF">VZT92_022882</name>
</gene>
<dbReference type="AlphaFoldDB" id="A0AAW1E6U8"/>
<dbReference type="EMBL" id="JBCEZU010000538">
    <property type="protein sequence ID" value="KAK9517515.1"/>
    <property type="molecule type" value="Genomic_DNA"/>
</dbReference>
<dbReference type="Proteomes" id="UP001488805">
    <property type="component" value="Unassembled WGS sequence"/>
</dbReference>
<dbReference type="SUPFAM" id="SSF53098">
    <property type="entry name" value="Ribonuclease H-like"/>
    <property type="match status" value="1"/>
</dbReference>
<sequence length="124" mass="14310">MLHSAEDLGLVAESETASSNLQDDEEDDFFVFSAEETQVQESQEITSHSKAELETLRFLEDTRKDLLSLQQYPLVKLLFVRFNTTLPSRAPVERLFSFAGIIFHPHRRWLTPEIFEKLVVLKGN</sequence>
<reference evidence="2 3" key="1">
    <citation type="journal article" date="2024" name="Genome Biol. Evol.">
        <title>Chromosome-level genome assembly of the viviparous eelpout Zoarces viviparus.</title>
        <authorList>
            <person name="Fuhrmann N."/>
            <person name="Brasseur M.V."/>
            <person name="Bakowski C.E."/>
            <person name="Podsiadlowski L."/>
            <person name="Prost S."/>
            <person name="Krehenwinkel H."/>
            <person name="Mayer C."/>
        </authorList>
    </citation>
    <scope>NUCLEOTIDE SEQUENCE [LARGE SCALE GENOMIC DNA]</scope>
    <source>
        <strain evidence="2">NO-MEL_2022_Ind0_liver</strain>
    </source>
</reference>
<evidence type="ECO:0000313" key="3">
    <source>
        <dbReference type="Proteomes" id="UP001488805"/>
    </source>
</evidence>
<feature type="region of interest" description="Disordered" evidence="1">
    <location>
        <begin position="1"/>
        <end position="24"/>
    </location>
</feature>
<evidence type="ECO:0000313" key="2">
    <source>
        <dbReference type="EMBL" id="KAK9517515.1"/>
    </source>
</evidence>
<name>A0AAW1E6U8_ZOAVI</name>
<organism evidence="2 3">
    <name type="scientific">Zoarces viviparus</name>
    <name type="common">Viviparous eelpout</name>
    <name type="synonym">Blennius viviparus</name>
    <dbReference type="NCBI Taxonomy" id="48416"/>
    <lineage>
        <taxon>Eukaryota</taxon>
        <taxon>Metazoa</taxon>
        <taxon>Chordata</taxon>
        <taxon>Craniata</taxon>
        <taxon>Vertebrata</taxon>
        <taxon>Euteleostomi</taxon>
        <taxon>Actinopterygii</taxon>
        <taxon>Neopterygii</taxon>
        <taxon>Teleostei</taxon>
        <taxon>Neoteleostei</taxon>
        <taxon>Acanthomorphata</taxon>
        <taxon>Eupercaria</taxon>
        <taxon>Perciformes</taxon>
        <taxon>Cottioidei</taxon>
        <taxon>Zoarcales</taxon>
        <taxon>Zoarcidae</taxon>
        <taxon>Zoarcinae</taxon>
        <taxon>Zoarces</taxon>
    </lineage>
</organism>
<keyword evidence="3" id="KW-1185">Reference proteome</keyword>
<comment type="caution">
    <text evidence="2">The sequence shown here is derived from an EMBL/GenBank/DDBJ whole genome shotgun (WGS) entry which is preliminary data.</text>
</comment>
<accession>A0AAW1E6U8</accession>
<evidence type="ECO:0008006" key="4">
    <source>
        <dbReference type="Google" id="ProtNLM"/>
    </source>
</evidence>
<dbReference type="InterPro" id="IPR012337">
    <property type="entry name" value="RNaseH-like_sf"/>
</dbReference>